<evidence type="ECO:0000256" key="1">
    <source>
        <dbReference type="SAM" id="SignalP"/>
    </source>
</evidence>
<organism evidence="4 5">
    <name type="scientific">Roseibacillus ishigakijimensis</name>
    <dbReference type="NCBI Taxonomy" id="454146"/>
    <lineage>
        <taxon>Bacteria</taxon>
        <taxon>Pseudomonadati</taxon>
        <taxon>Verrucomicrobiota</taxon>
        <taxon>Verrucomicrobiia</taxon>
        <taxon>Verrucomicrobiales</taxon>
        <taxon>Verrucomicrobiaceae</taxon>
        <taxon>Roseibacillus</taxon>
    </lineage>
</organism>
<dbReference type="InterPro" id="IPR013783">
    <property type="entry name" value="Ig-like_fold"/>
</dbReference>
<comment type="caution">
    <text evidence="4">The sequence shown here is derived from an EMBL/GenBank/DDBJ whole genome shotgun (WGS) entry which is preliminary data.</text>
</comment>
<evidence type="ECO:0000313" key="5">
    <source>
        <dbReference type="Proteomes" id="UP000604083"/>
    </source>
</evidence>
<reference evidence="4" key="1">
    <citation type="submission" date="2021-01" db="EMBL/GenBank/DDBJ databases">
        <title>Modified the classification status of verrucomicrobia.</title>
        <authorList>
            <person name="Feng X."/>
        </authorList>
    </citation>
    <scope>NUCLEOTIDE SEQUENCE</scope>
    <source>
        <strain evidence="4">KCTC 12986</strain>
    </source>
</reference>
<feature type="chain" id="PRO_5036783970" evidence="1">
    <location>
        <begin position="21"/>
        <end position="597"/>
    </location>
</feature>
<evidence type="ECO:0000259" key="3">
    <source>
        <dbReference type="Pfam" id="PF16586"/>
    </source>
</evidence>
<feature type="domain" description="Putative collagen-binding" evidence="2">
    <location>
        <begin position="517"/>
        <end position="594"/>
    </location>
</feature>
<dbReference type="Pfam" id="PF12904">
    <property type="entry name" value="Collagen_bind_2"/>
    <property type="match status" value="1"/>
</dbReference>
<dbReference type="Gene3D" id="2.60.40.10">
    <property type="entry name" value="Immunoglobulins"/>
    <property type="match status" value="1"/>
</dbReference>
<dbReference type="EMBL" id="JAENIO010000003">
    <property type="protein sequence ID" value="MBK1832829.1"/>
    <property type="molecule type" value="Genomic_DNA"/>
</dbReference>
<dbReference type="Proteomes" id="UP000604083">
    <property type="component" value="Unassembled WGS sequence"/>
</dbReference>
<accession>A0A934RJZ5</accession>
<proteinExistence type="predicted"/>
<evidence type="ECO:0000313" key="4">
    <source>
        <dbReference type="EMBL" id="MBK1832829.1"/>
    </source>
</evidence>
<keyword evidence="1" id="KW-0732">Signal</keyword>
<dbReference type="RefSeq" id="WP_200390265.1">
    <property type="nucleotide sequence ID" value="NZ_JAENIO010000003.1"/>
</dbReference>
<keyword evidence="5" id="KW-1185">Reference proteome</keyword>
<gene>
    <name evidence="4" type="ORF">JIN78_02045</name>
</gene>
<sequence>MLRFLPILISPLFLPGPSQGATAPQQWHKVTLDFVGPETSETAEPNPFLDYRLDVTFTQGDTTLVVPGYFAADGDAAHTSAEAGNCWRVHFSPPSTGDWQWTASFRAGEEIAIADNPLAGTAGGFCDGQQGTLHVVASDKQAPDFRALGRLAYAGHRYPITLGTGEIFLKQGSDAPENLLAYADFDGDFKSDGHKDNLIKSWQPHEQDWQEGDPTWKEGKGKGLIGAINYLAGKGLNAVSFLTFNVEGDDRNVFPYLSYDERFRFDISRLAQWEIVFEHATSKGLFLHFKTQETENETLLDDGDTGPMRKLYYRELIARFAHHPGLNWNMGEENGEWGKHHKAKWQTTAQRLAMGRHLAALDPYEHPIVIHNGQWPHDLYGPDSPYHGASLQTGQPDFRNVPKSTLNILTASRAKGKQWMVACDEPGDAQRSLVPDETDPEHDDARQNGLWGQLLAGGWGCEWYFGYQFPHSDLTCQDYRSRDLFWDQCRLALQFFREQDLPLLEMENHNELLSGGEGYCLAQPGKHYLILSKKAASELRVDLKQAPGEFTVQWFNPRRGGPLQTGSLEVVNGGQTVELGEAPAEPQRDWVILLTAR</sequence>
<protein>
    <submittedName>
        <fullName evidence="4">DUF5060 domain-containing protein</fullName>
    </submittedName>
</protein>
<evidence type="ECO:0000259" key="2">
    <source>
        <dbReference type="Pfam" id="PF12904"/>
    </source>
</evidence>
<dbReference type="InterPro" id="IPR024749">
    <property type="entry name" value="Collagen-bd_put"/>
</dbReference>
<feature type="domain" description="DUF5060" evidence="3">
    <location>
        <begin position="25"/>
        <end position="106"/>
    </location>
</feature>
<dbReference type="AlphaFoldDB" id="A0A934RJZ5"/>
<name>A0A934RJZ5_9BACT</name>
<dbReference type="InterPro" id="IPR032260">
    <property type="entry name" value="DUF5060"/>
</dbReference>
<feature type="signal peptide" evidence="1">
    <location>
        <begin position="1"/>
        <end position="20"/>
    </location>
</feature>
<dbReference type="Gene3D" id="3.20.20.80">
    <property type="entry name" value="Glycosidases"/>
    <property type="match status" value="1"/>
</dbReference>
<dbReference type="Pfam" id="PF16586">
    <property type="entry name" value="DUF5060"/>
    <property type="match status" value="1"/>
</dbReference>